<gene>
    <name evidence="1" type="ORF">AArcSt2_11440</name>
</gene>
<accession>A0AAE3K8Z7</accession>
<proteinExistence type="predicted"/>
<dbReference type="AlphaFoldDB" id="A0AAE3K8Z7"/>
<dbReference type="EMBL" id="JAKRVX010000004">
    <property type="protein sequence ID" value="MCL9817558.1"/>
    <property type="molecule type" value="Genomic_DNA"/>
</dbReference>
<name>A0AAE3K8Z7_9EURY</name>
<keyword evidence="2" id="KW-1185">Reference proteome</keyword>
<dbReference type="RefSeq" id="WP_250584770.1">
    <property type="nucleotide sequence ID" value="NZ_JAKRVX010000004.1"/>
</dbReference>
<sequence>MSMDGSTEHAVSDDVSADSWLAMVDRLLDEGVDRAEAIELTAEELDVDIPTRFGTDAARANWRFNGTVRVTIDGNRAPLAAWLKLWNNRLDSEQPDS</sequence>
<reference evidence="1" key="1">
    <citation type="journal article" date="2022" name="Syst. Appl. Microbiol.">
        <title>Natronocalculus amylovorans gen. nov., sp. nov., and Natranaeroarchaeum aerophilus sp. nov., dominant culturable amylolytic natronoarchaea from hypersaline soda lakes in southwestern Siberia.</title>
        <authorList>
            <person name="Sorokin D.Y."/>
            <person name="Elcheninov A.G."/>
            <person name="Khizhniak T.V."/>
            <person name="Koenen M."/>
            <person name="Bale N.J."/>
            <person name="Damste J.S.S."/>
            <person name="Kublanov I.V."/>
        </authorList>
    </citation>
    <scope>NUCLEOTIDE SEQUENCE</scope>
    <source>
        <strain evidence="1">AArc-St2</strain>
    </source>
</reference>
<organism evidence="1 2">
    <name type="scientific">Natronocalculus amylovorans</name>
    <dbReference type="NCBI Taxonomy" id="2917812"/>
    <lineage>
        <taxon>Archaea</taxon>
        <taxon>Methanobacteriati</taxon>
        <taxon>Methanobacteriota</taxon>
        <taxon>Stenosarchaea group</taxon>
        <taxon>Halobacteria</taxon>
        <taxon>Halobacteriales</taxon>
        <taxon>Haloferacaceae</taxon>
        <taxon>Natronocalculus</taxon>
    </lineage>
</organism>
<protein>
    <submittedName>
        <fullName evidence="1">Uncharacterized protein</fullName>
    </submittedName>
</protein>
<dbReference type="Proteomes" id="UP001203207">
    <property type="component" value="Unassembled WGS sequence"/>
</dbReference>
<comment type="caution">
    <text evidence="1">The sequence shown here is derived from an EMBL/GenBank/DDBJ whole genome shotgun (WGS) entry which is preliminary data.</text>
</comment>
<evidence type="ECO:0000313" key="1">
    <source>
        <dbReference type="EMBL" id="MCL9817558.1"/>
    </source>
</evidence>
<reference evidence="1" key="2">
    <citation type="submission" date="2022-02" db="EMBL/GenBank/DDBJ databases">
        <authorList>
            <person name="Elcheninov A.G."/>
            <person name="Sorokin D.Y."/>
            <person name="Kublanov I.V."/>
        </authorList>
    </citation>
    <scope>NUCLEOTIDE SEQUENCE</scope>
    <source>
        <strain evidence="1">AArc-St2</strain>
    </source>
</reference>
<evidence type="ECO:0000313" key="2">
    <source>
        <dbReference type="Proteomes" id="UP001203207"/>
    </source>
</evidence>